<sequence>MAHKERNMPVCIDCVHCIKITVKVKTTGGEETKYKCSDTRDIVTGREGSNFCHDERNHEGMYVCGYYGKFFKAKTYELNQSQKAS</sequence>
<reference evidence="1" key="1">
    <citation type="journal article" date="2015" name="Nature">
        <title>Complex archaea that bridge the gap between prokaryotes and eukaryotes.</title>
        <authorList>
            <person name="Spang A."/>
            <person name="Saw J.H."/>
            <person name="Jorgensen S.L."/>
            <person name="Zaremba-Niedzwiedzka K."/>
            <person name="Martijn J."/>
            <person name="Lind A.E."/>
            <person name="van Eijk R."/>
            <person name="Schleper C."/>
            <person name="Guy L."/>
            <person name="Ettema T.J."/>
        </authorList>
    </citation>
    <scope>NUCLEOTIDE SEQUENCE</scope>
</reference>
<proteinExistence type="predicted"/>
<comment type="caution">
    <text evidence="1">The sequence shown here is derived from an EMBL/GenBank/DDBJ whole genome shotgun (WGS) entry which is preliminary data.</text>
</comment>
<dbReference type="EMBL" id="LAZR01026108">
    <property type="protein sequence ID" value="KKL69774.1"/>
    <property type="molecule type" value="Genomic_DNA"/>
</dbReference>
<name>A0A0F9E726_9ZZZZ</name>
<accession>A0A0F9E726</accession>
<evidence type="ECO:0000313" key="1">
    <source>
        <dbReference type="EMBL" id="KKL69774.1"/>
    </source>
</evidence>
<protein>
    <submittedName>
        <fullName evidence="1">Uncharacterized protein</fullName>
    </submittedName>
</protein>
<organism evidence="1">
    <name type="scientific">marine sediment metagenome</name>
    <dbReference type="NCBI Taxonomy" id="412755"/>
    <lineage>
        <taxon>unclassified sequences</taxon>
        <taxon>metagenomes</taxon>
        <taxon>ecological metagenomes</taxon>
    </lineage>
</organism>
<gene>
    <name evidence="1" type="ORF">LCGC14_2111560</name>
</gene>
<dbReference type="AlphaFoldDB" id="A0A0F9E726"/>